<feature type="compositionally biased region" description="Polar residues" evidence="5">
    <location>
        <begin position="372"/>
        <end position="385"/>
    </location>
</feature>
<comment type="caution">
    <text evidence="7">The sequence shown here is derived from an EMBL/GenBank/DDBJ whole genome shotgun (WGS) entry which is preliminary data.</text>
</comment>
<feature type="compositionally biased region" description="Acidic residues" evidence="5">
    <location>
        <begin position="57"/>
        <end position="67"/>
    </location>
</feature>
<dbReference type="InterPro" id="IPR024146">
    <property type="entry name" value="Claspin"/>
</dbReference>
<keyword evidence="2" id="KW-0597">Phosphoprotein</keyword>
<dbReference type="AlphaFoldDB" id="A0A367YDN4"/>
<evidence type="ECO:0000313" key="8">
    <source>
        <dbReference type="Proteomes" id="UP000253472"/>
    </source>
</evidence>
<dbReference type="Pfam" id="PF09444">
    <property type="entry name" value="MRC1"/>
    <property type="match status" value="1"/>
</dbReference>
<feature type="compositionally biased region" description="Basic and acidic residues" evidence="5">
    <location>
        <begin position="698"/>
        <end position="717"/>
    </location>
</feature>
<dbReference type="GO" id="GO:0005634">
    <property type="term" value="C:nucleus"/>
    <property type="evidence" value="ECO:0007669"/>
    <property type="project" value="UniProtKB-SubCell"/>
</dbReference>
<feature type="region of interest" description="Disordered" evidence="5">
    <location>
        <begin position="826"/>
        <end position="856"/>
    </location>
</feature>
<feature type="compositionally biased region" description="Acidic residues" evidence="5">
    <location>
        <begin position="540"/>
        <end position="584"/>
    </location>
</feature>
<feature type="region of interest" description="Disordered" evidence="5">
    <location>
        <begin position="532"/>
        <end position="799"/>
    </location>
</feature>
<feature type="compositionally biased region" description="Polar residues" evidence="5">
    <location>
        <begin position="642"/>
        <end position="674"/>
    </location>
</feature>
<evidence type="ECO:0000256" key="1">
    <source>
        <dbReference type="ARBA" id="ARBA00004123"/>
    </source>
</evidence>
<keyword evidence="4" id="KW-0175">Coiled coil</keyword>
<feature type="compositionally biased region" description="Polar residues" evidence="5">
    <location>
        <begin position="451"/>
        <end position="462"/>
    </location>
</feature>
<reference evidence="7 8" key="1">
    <citation type="submission" date="2018-06" db="EMBL/GenBank/DDBJ databases">
        <title>Whole genome sequencing of Candida tropicalis (genome annotated by CSBL at Korea University).</title>
        <authorList>
            <person name="Ahn J."/>
        </authorList>
    </citation>
    <scope>NUCLEOTIDE SEQUENCE [LARGE SCALE GENOMIC DNA]</scope>
    <source>
        <strain evidence="7 8">ATCC 20962</strain>
    </source>
</reference>
<dbReference type="STRING" id="5486.A0A367YDN4"/>
<feature type="region of interest" description="Disordered" evidence="5">
    <location>
        <begin position="1"/>
        <end position="73"/>
    </location>
</feature>
<feature type="region of interest" description="Disordered" evidence="5">
    <location>
        <begin position="305"/>
        <end position="489"/>
    </location>
</feature>
<dbReference type="GO" id="GO:0010997">
    <property type="term" value="F:anaphase-promoting complex binding"/>
    <property type="evidence" value="ECO:0007669"/>
    <property type="project" value="TreeGrafter"/>
</dbReference>
<feature type="compositionally biased region" description="Acidic residues" evidence="5">
    <location>
        <begin position="740"/>
        <end position="751"/>
    </location>
</feature>
<dbReference type="Proteomes" id="UP000253472">
    <property type="component" value="Unassembled WGS sequence"/>
</dbReference>
<dbReference type="OrthoDB" id="2130597at2759"/>
<evidence type="ECO:0000259" key="6">
    <source>
        <dbReference type="Pfam" id="PF09444"/>
    </source>
</evidence>
<name>A0A367YDN4_9ASCO</name>
<feature type="compositionally biased region" description="Low complexity" evidence="5">
    <location>
        <begin position="387"/>
        <end position="403"/>
    </location>
</feature>
<feature type="region of interest" description="Disordered" evidence="5">
    <location>
        <begin position="977"/>
        <end position="1012"/>
    </location>
</feature>
<accession>A0A367YDN4</accession>
<evidence type="ECO:0000313" key="7">
    <source>
        <dbReference type="EMBL" id="RCK63780.1"/>
    </source>
</evidence>
<evidence type="ECO:0000256" key="3">
    <source>
        <dbReference type="ARBA" id="ARBA00023242"/>
    </source>
</evidence>
<feature type="compositionally biased region" description="Basic and acidic residues" evidence="5">
    <location>
        <begin position="422"/>
        <end position="438"/>
    </location>
</feature>
<dbReference type="PANTHER" id="PTHR14396:SF10">
    <property type="entry name" value="CLASPIN"/>
    <property type="match status" value="1"/>
</dbReference>
<feature type="domain" description="DNA replication checkpoint mediator MRC1" evidence="6">
    <location>
        <begin position="820"/>
        <end position="958"/>
    </location>
</feature>
<keyword evidence="8" id="KW-1185">Reference proteome</keyword>
<dbReference type="InterPro" id="IPR018564">
    <property type="entry name" value="Repl_chkpnt_MRC1_dom"/>
</dbReference>
<feature type="compositionally biased region" description="Acidic residues" evidence="5">
    <location>
        <begin position="1100"/>
        <end position="1109"/>
    </location>
</feature>
<protein>
    <submittedName>
        <fullName evidence="7">Mediator of replication checkpoint protein 1</fullName>
    </submittedName>
</protein>
<feature type="compositionally biased region" description="Basic and acidic residues" evidence="5">
    <location>
        <begin position="463"/>
        <end position="479"/>
    </location>
</feature>
<dbReference type="EMBL" id="QLNQ01000023">
    <property type="protein sequence ID" value="RCK63780.1"/>
    <property type="molecule type" value="Genomic_DNA"/>
</dbReference>
<evidence type="ECO:0000256" key="5">
    <source>
        <dbReference type="SAM" id="MobiDB-lite"/>
    </source>
</evidence>
<evidence type="ECO:0000256" key="4">
    <source>
        <dbReference type="SAM" id="Coils"/>
    </source>
</evidence>
<evidence type="ECO:0000256" key="2">
    <source>
        <dbReference type="ARBA" id="ARBA00022553"/>
    </source>
</evidence>
<feature type="compositionally biased region" description="Acidic residues" evidence="5">
    <location>
        <begin position="771"/>
        <end position="790"/>
    </location>
</feature>
<organism evidence="7 8">
    <name type="scientific">Candida viswanathii</name>
    <dbReference type="NCBI Taxonomy" id="5486"/>
    <lineage>
        <taxon>Eukaryota</taxon>
        <taxon>Fungi</taxon>
        <taxon>Dikarya</taxon>
        <taxon>Ascomycota</taxon>
        <taxon>Saccharomycotina</taxon>
        <taxon>Pichiomycetes</taxon>
        <taxon>Debaryomycetaceae</taxon>
        <taxon>Candida/Lodderomyces clade</taxon>
        <taxon>Candida</taxon>
    </lineage>
</organism>
<comment type="subcellular location">
    <subcellularLocation>
        <location evidence="1">Nucleus</location>
    </subcellularLocation>
</comment>
<proteinExistence type="predicted"/>
<feature type="coiled-coil region" evidence="4">
    <location>
        <begin position="214"/>
        <end position="241"/>
    </location>
</feature>
<feature type="compositionally biased region" description="Polar residues" evidence="5">
    <location>
        <begin position="1074"/>
        <end position="1089"/>
    </location>
</feature>
<feature type="compositionally biased region" description="Polar residues" evidence="5">
    <location>
        <begin position="410"/>
        <end position="420"/>
    </location>
</feature>
<feature type="compositionally biased region" description="Basic and acidic residues" evidence="5">
    <location>
        <begin position="985"/>
        <end position="1012"/>
    </location>
</feature>
<feature type="compositionally biased region" description="Basic and acidic residues" evidence="5">
    <location>
        <begin position="610"/>
        <end position="625"/>
    </location>
</feature>
<dbReference type="GO" id="GO:0033314">
    <property type="term" value="P:mitotic DNA replication checkpoint signaling"/>
    <property type="evidence" value="ECO:0007669"/>
    <property type="project" value="TreeGrafter"/>
</dbReference>
<dbReference type="PANTHER" id="PTHR14396">
    <property type="entry name" value="CLASPIN"/>
    <property type="match status" value="1"/>
</dbReference>
<keyword evidence="3" id="KW-0539">Nucleus</keyword>
<sequence>MDLLDGIEDYSSTQFQKQDVLEATQPQEQPEGENDEQPTQNLLGFDFGALSKVLQGNDEEEEEEEGDAPNLSILDRVSKRLNGGGNDDAAEVEDTQKIDDAPVKTRFQLLPQLEVDETEYGTQVVAPTQRIAATQVIDKTQVIEKPRVIDQTQVIAKPHIAQTQVISKPQLYQTQVIPKPTTTIDNLFVSEDESEEEPVNAPLSKEEREARIAQLVEQKRLERLAKEREELEQDITKGTITDEEEDLNQEANDSVISSHVVKDGLSTKELEKAQEFLNIQKRHVDIRPEFEKKVVFTKDRLLSAFSDEEEEEEDTPKVSERPPSSPTVEEILRSSPFTSPVKEQEESIVDLFQKPASKPKNPLELYAEKLKQQLSSSPSATNGNGKNLINLDSDSDIDIISSSPTKHRSTNINTHQSKFSNRAKELDKIPELTKEQRLMIKQKFSKKKYQNSKNNMSSNPQQHQKENDFFKKLHKKNIDQLKSNKMNDPDHAILEELEQDEQTMTSLLEREMERVRNIRKKEKLQERAKMALLGKALGEEQSDDGDYHEDVPDSDVADSEVPDSDYESGTERDDGEEEEEEEDLGAVRVDDNFRSDDSYMFGGGEMDNEDRDHRITTTMDDDKHYQQQQQQRPSSEYDDLSFANQSTELFQNLQPRSKNEESFISTQDESSLMQINPPLFDDLPGLPTQMQVDAIATQRDDEPTQRDENPTQKDEVATQKISSRKTKDTQVILPPIKQEESEDDDEEDDDLVTPANVQRGRKQVRNNMLNIEEEDEENPEKDVQDEDESPEALQRRIKEYEMKIRKRELKLRKRRKEMERHGLKNVIEGEAEESEDEWKGLGGIDGEVSDVANSEDEKMIDNDFNIDLKNEEIRRKFMEEHKIKDQKELEKLLDDVKNHKLIKNAGISNGLDIEISDEEDGLLEAYRRQRLIEQQQRLLKNKKLLEIFKNEKSKAFFNSIKDDIEIIKIDDSDSDDGDEIQILGESKKEKLKSDTEKDEPEHEDSLEKEAPAKKTIKIDESFVKKKLSFLYSTNDDDEYERVQRMSRLQHGYVDEDDDVEDVKALKTKSILNLTSTSKAPTPVDSVTEQLSKKRTHEEAGDTDVDDDDDDDIAEFVPSFKKPSVVGSFRSFQEQQGITIKDGKHHFSGVTISKQYKVVSGSKASITFMSKNSKRQVKSLKEKKIEKTIDLSKRKNNGFFDNSGFD</sequence>
<dbReference type="GO" id="GO:0007095">
    <property type="term" value="P:mitotic G2 DNA damage checkpoint signaling"/>
    <property type="evidence" value="ECO:0007669"/>
    <property type="project" value="TreeGrafter"/>
</dbReference>
<feature type="region of interest" description="Disordered" evidence="5">
    <location>
        <begin position="1074"/>
        <end position="1109"/>
    </location>
</feature>
<gene>
    <name evidence="7" type="primary">MRC1_1</name>
    <name evidence="7" type="ORF">Cantr_10316</name>
</gene>
<feature type="compositionally biased region" description="Basic and acidic residues" evidence="5">
    <location>
        <begin position="588"/>
        <end position="597"/>
    </location>
</feature>